<feature type="compositionally biased region" description="Low complexity" evidence="1">
    <location>
        <begin position="202"/>
        <end position="215"/>
    </location>
</feature>
<dbReference type="AlphaFoldDB" id="A0AAV7IAY9"/>
<evidence type="ECO:0000313" key="2">
    <source>
        <dbReference type="EMBL" id="KAH0549481.1"/>
    </source>
</evidence>
<dbReference type="EMBL" id="JAHXZJ010001864">
    <property type="protein sequence ID" value="KAH0549481.1"/>
    <property type="molecule type" value="Genomic_DNA"/>
</dbReference>
<feature type="region of interest" description="Disordered" evidence="1">
    <location>
        <begin position="198"/>
        <end position="236"/>
    </location>
</feature>
<gene>
    <name evidence="2" type="ORF">KQX54_009578</name>
</gene>
<dbReference type="Proteomes" id="UP000826195">
    <property type="component" value="Unassembled WGS sequence"/>
</dbReference>
<proteinExistence type="predicted"/>
<evidence type="ECO:0000256" key="1">
    <source>
        <dbReference type="SAM" id="MobiDB-lite"/>
    </source>
</evidence>
<comment type="caution">
    <text evidence="2">The sequence shown here is derived from an EMBL/GenBank/DDBJ whole genome shotgun (WGS) entry which is preliminary data.</text>
</comment>
<reference evidence="2 3" key="1">
    <citation type="journal article" date="2021" name="J. Hered.">
        <title>A chromosome-level genome assembly of the parasitoid wasp, Cotesia glomerata (Hymenoptera: Braconidae).</title>
        <authorList>
            <person name="Pinto B.J."/>
            <person name="Weis J.J."/>
            <person name="Gamble T."/>
            <person name="Ode P.J."/>
            <person name="Paul R."/>
            <person name="Zaspel J.M."/>
        </authorList>
    </citation>
    <scope>NUCLEOTIDE SEQUENCE [LARGE SCALE GENOMIC DNA]</scope>
    <source>
        <strain evidence="2">CgM1</strain>
    </source>
</reference>
<accession>A0AAV7IAY9</accession>
<sequence>MESRVDRNIYNRENRDIDWFNNHDKFDPRGGHGVRWSEMLGRTTVGKASGDGGLGWADCWPWRLSCHLLLRHCQVQAQILIQSAFMKTCCPITIALSGQSATTVIASRLKWACVYLSLLTSCLTEALKFKPPTNCCVISFKAPLSPLEVTANSSRRTSFVRSTSQRSLLSSFKSIDSSPKTPPISTVLEDSVFTSSAMDQQSLTTRSKTTSSSDSGKMNETISTSQESSSLNDKPDWTNFTLDQKMNLLLDMSFKNSFEIRKVSQDLSQHTEDIKTIMTTLNKNSADIKSLSTNLNTRVIPRQIDQ</sequence>
<keyword evidence="3" id="KW-1185">Reference proteome</keyword>
<evidence type="ECO:0000313" key="3">
    <source>
        <dbReference type="Proteomes" id="UP000826195"/>
    </source>
</evidence>
<organism evidence="2 3">
    <name type="scientific">Cotesia glomerata</name>
    <name type="common">Lepidopteran parasitic wasp</name>
    <name type="synonym">Apanteles glomeratus</name>
    <dbReference type="NCBI Taxonomy" id="32391"/>
    <lineage>
        <taxon>Eukaryota</taxon>
        <taxon>Metazoa</taxon>
        <taxon>Ecdysozoa</taxon>
        <taxon>Arthropoda</taxon>
        <taxon>Hexapoda</taxon>
        <taxon>Insecta</taxon>
        <taxon>Pterygota</taxon>
        <taxon>Neoptera</taxon>
        <taxon>Endopterygota</taxon>
        <taxon>Hymenoptera</taxon>
        <taxon>Apocrita</taxon>
        <taxon>Ichneumonoidea</taxon>
        <taxon>Braconidae</taxon>
        <taxon>Microgastrinae</taxon>
        <taxon>Cotesia</taxon>
    </lineage>
</organism>
<feature type="compositionally biased region" description="Polar residues" evidence="1">
    <location>
        <begin position="216"/>
        <end position="236"/>
    </location>
</feature>
<protein>
    <submittedName>
        <fullName evidence="2">Uncharacterized protein</fullName>
    </submittedName>
</protein>
<name>A0AAV7IAY9_COTGL</name>